<accession>A0AAW0GSX5</accession>
<keyword evidence="1" id="KW-0175">Coiled coil</keyword>
<comment type="caution">
    <text evidence="3">The sequence shown here is derived from an EMBL/GenBank/DDBJ whole genome shotgun (WGS) entry which is preliminary data.</text>
</comment>
<name>A0AAW0GSX5_9APHY</name>
<dbReference type="AlphaFoldDB" id="A0AAW0GSX5"/>
<evidence type="ECO:0000256" key="2">
    <source>
        <dbReference type="SAM" id="MobiDB-lite"/>
    </source>
</evidence>
<gene>
    <name evidence="3" type="ORF">QCA50_002107</name>
</gene>
<feature type="compositionally biased region" description="Basic and acidic residues" evidence="2">
    <location>
        <begin position="586"/>
        <end position="600"/>
    </location>
</feature>
<reference evidence="3 4" key="1">
    <citation type="submission" date="2022-09" db="EMBL/GenBank/DDBJ databases">
        <authorList>
            <person name="Palmer J.M."/>
        </authorList>
    </citation>
    <scope>NUCLEOTIDE SEQUENCE [LARGE SCALE GENOMIC DNA]</scope>
    <source>
        <strain evidence="3 4">DSM 7382</strain>
    </source>
</reference>
<dbReference type="EMBL" id="JASBNA010000002">
    <property type="protein sequence ID" value="KAK7694919.1"/>
    <property type="molecule type" value="Genomic_DNA"/>
</dbReference>
<sequence length="600" mass="66302">MFQFYVWNLGFSGIFPRFVANNIHFPVGQVMQIELGLMGAVALMGMAVQFQVLKVLQRKLKEIRAEQQRLDQLAVARAAERFASLDEEKEEWERAHPSLVKHGRNDSAMTATTYMRDTEAGTDEKRASVFTLVGSPRQRQPSGLSEFMASPAPAEEIMRAARQTPGALPLLDLGIDIESDVPKDYITEASGSKSRAKKQAVTADLEDLKKKEDLLAEIQAARRSIELLKSETPAPSSSGESRHPSLTSRRTTSYDLGTLAAGPSHLRPPRQPDPRVRAQSMDFTRLTDIGSSLGRPNSTPLDENWDSYVRDRKLLQPPSGVTAPIPTTPLTPTARAAVSPAVAEALDERRRRESSLSYGGLNIPSAQPSPVPGDSSSTPRESTPKDTTTSDEDVVITAPGLHKKSHSQGAVPVMILPPKKHIAAPTPKRPEQVRTKTFEELAERHREKMRAMQAPLTQAEKEQVELEEAKRRWERNKELEKRAMVKRQAEQAANLSKEAKKKDQKSGGSPSSPESSRQNHHARSLSADVLAAIPNASTSSRRMSTMKVDQWQKSQLKDVELGVRSGEPTSSSKRRSAVPFPAEPTSSRDRRRVPGRDQIN</sequence>
<feature type="compositionally biased region" description="Basic and acidic residues" evidence="2">
    <location>
        <begin position="459"/>
        <end position="489"/>
    </location>
</feature>
<organism evidence="3 4">
    <name type="scientific">Cerrena zonata</name>
    <dbReference type="NCBI Taxonomy" id="2478898"/>
    <lineage>
        <taxon>Eukaryota</taxon>
        <taxon>Fungi</taxon>
        <taxon>Dikarya</taxon>
        <taxon>Basidiomycota</taxon>
        <taxon>Agaricomycotina</taxon>
        <taxon>Agaricomycetes</taxon>
        <taxon>Polyporales</taxon>
        <taxon>Cerrenaceae</taxon>
        <taxon>Cerrena</taxon>
    </lineage>
</organism>
<feature type="compositionally biased region" description="Polar residues" evidence="2">
    <location>
        <begin position="233"/>
        <end position="255"/>
    </location>
</feature>
<evidence type="ECO:0000256" key="1">
    <source>
        <dbReference type="SAM" id="Coils"/>
    </source>
</evidence>
<evidence type="ECO:0000313" key="3">
    <source>
        <dbReference type="EMBL" id="KAK7694919.1"/>
    </source>
</evidence>
<feature type="compositionally biased region" description="Low complexity" evidence="2">
    <location>
        <begin position="506"/>
        <end position="516"/>
    </location>
</feature>
<keyword evidence="4" id="KW-1185">Reference proteome</keyword>
<dbReference type="PANTHER" id="PTHR39469:SF1">
    <property type="entry name" value="DUF4203 DOMAIN-CONTAINING PROTEIN"/>
    <property type="match status" value="1"/>
</dbReference>
<feature type="coiled-coil region" evidence="1">
    <location>
        <begin position="53"/>
        <end position="95"/>
    </location>
</feature>
<feature type="compositionally biased region" description="Polar residues" evidence="2">
    <location>
        <begin position="364"/>
        <end position="387"/>
    </location>
</feature>
<protein>
    <submittedName>
        <fullName evidence="3">Uncharacterized protein</fullName>
    </submittedName>
</protein>
<dbReference type="Proteomes" id="UP001385951">
    <property type="component" value="Unassembled WGS sequence"/>
</dbReference>
<feature type="compositionally biased region" description="Low complexity" evidence="2">
    <location>
        <begin position="322"/>
        <end position="344"/>
    </location>
</feature>
<feature type="region of interest" description="Disordered" evidence="2">
    <location>
        <begin position="227"/>
        <end position="282"/>
    </location>
</feature>
<feature type="region of interest" description="Disordered" evidence="2">
    <location>
        <begin position="316"/>
        <end position="393"/>
    </location>
</feature>
<feature type="region of interest" description="Disordered" evidence="2">
    <location>
        <begin position="446"/>
        <end position="600"/>
    </location>
</feature>
<evidence type="ECO:0000313" key="4">
    <source>
        <dbReference type="Proteomes" id="UP001385951"/>
    </source>
</evidence>
<proteinExistence type="predicted"/>
<dbReference type="PANTHER" id="PTHR39469">
    <property type="entry name" value="CHROMOSOME 1, WHOLE GENOME SHOTGUN SEQUENCE"/>
    <property type="match status" value="1"/>
</dbReference>